<dbReference type="Proteomes" id="UP000186922">
    <property type="component" value="Unassembled WGS sequence"/>
</dbReference>
<dbReference type="EMBL" id="BDGG01000005">
    <property type="protein sequence ID" value="GAU99841.1"/>
    <property type="molecule type" value="Genomic_DNA"/>
</dbReference>
<gene>
    <name evidence="1" type="primary">RvY_10782-1</name>
    <name evidence="1" type="synonym">RvY_10782.1</name>
    <name evidence="1" type="ORF">RvY_10782</name>
</gene>
<dbReference type="AlphaFoldDB" id="A0A1D1VDX3"/>
<protein>
    <submittedName>
        <fullName evidence="1">Uncharacterized protein</fullName>
    </submittedName>
</protein>
<sequence length="290" mass="32665">MIRHGSQKIRLYSFMSFTKQKLPKPVELGEPWDLTVYPHSTWFKLFERPPSASATYGTRGSGMPITFFFKERPPLLYEVQTDHDYFTTAMKQHLVLVADKKAQELVLLNVSTGEKKTGRVRGSVLKTGNDAGGNTFEARNAVVALSNPERIVIWNGQHLCFYGVQNADCVAKFELKQDFVGISPDIEISRYTEQFVTCGFLSYSASLNAVLVIFGLNETRLLYIIDAVDGVVLSVTNLPKFIYSTSLEDVEVDECGLTYYREFADSQPNCMEFYALQDLPSLLPELVLGH</sequence>
<comment type="caution">
    <text evidence="1">The sequence shown here is derived from an EMBL/GenBank/DDBJ whole genome shotgun (WGS) entry which is preliminary data.</text>
</comment>
<proteinExistence type="predicted"/>
<name>A0A1D1VDX3_RAMVA</name>
<evidence type="ECO:0000313" key="1">
    <source>
        <dbReference type="EMBL" id="GAU99841.1"/>
    </source>
</evidence>
<evidence type="ECO:0000313" key="2">
    <source>
        <dbReference type="Proteomes" id="UP000186922"/>
    </source>
</evidence>
<dbReference type="OrthoDB" id="10670770at2759"/>
<reference evidence="1 2" key="1">
    <citation type="journal article" date="2016" name="Nat. Commun.">
        <title>Extremotolerant tardigrade genome and improved radiotolerance of human cultured cells by tardigrade-unique protein.</title>
        <authorList>
            <person name="Hashimoto T."/>
            <person name="Horikawa D.D."/>
            <person name="Saito Y."/>
            <person name="Kuwahara H."/>
            <person name="Kozuka-Hata H."/>
            <person name="Shin-I T."/>
            <person name="Minakuchi Y."/>
            <person name="Ohishi K."/>
            <person name="Motoyama A."/>
            <person name="Aizu T."/>
            <person name="Enomoto A."/>
            <person name="Kondo K."/>
            <person name="Tanaka S."/>
            <person name="Hara Y."/>
            <person name="Koshikawa S."/>
            <person name="Sagara H."/>
            <person name="Miura T."/>
            <person name="Yokobori S."/>
            <person name="Miyagawa K."/>
            <person name="Suzuki Y."/>
            <person name="Kubo T."/>
            <person name="Oyama M."/>
            <person name="Kohara Y."/>
            <person name="Fujiyama A."/>
            <person name="Arakawa K."/>
            <person name="Katayama T."/>
            <person name="Toyoda A."/>
            <person name="Kunieda T."/>
        </authorList>
    </citation>
    <scope>NUCLEOTIDE SEQUENCE [LARGE SCALE GENOMIC DNA]</scope>
    <source>
        <strain evidence="1 2">YOKOZUNA-1</strain>
    </source>
</reference>
<accession>A0A1D1VDX3</accession>
<keyword evidence="2" id="KW-1185">Reference proteome</keyword>
<organism evidence="1 2">
    <name type="scientific">Ramazzottius varieornatus</name>
    <name type="common">Water bear</name>
    <name type="synonym">Tardigrade</name>
    <dbReference type="NCBI Taxonomy" id="947166"/>
    <lineage>
        <taxon>Eukaryota</taxon>
        <taxon>Metazoa</taxon>
        <taxon>Ecdysozoa</taxon>
        <taxon>Tardigrada</taxon>
        <taxon>Eutardigrada</taxon>
        <taxon>Parachela</taxon>
        <taxon>Hypsibioidea</taxon>
        <taxon>Ramazzottiidae</taxon>
        <taxon>Ramazzottius</taxon>
    </lineage>
</organism>